<dbReference type="GO" id="GO:0090575">
    <property type="term" value="C:RNA polymerase II transcription regulator complex"/>
    <property type="evidence" value="ECO:0007669"/>
    <property type="project" value="TreeGrafter"/>
</dbReference>
<evidence type="ECO:0000256" key="3">
    <source>
        <dbReference type="SAM" id="MobiDB-lite"/>
    </source>
</evidence>
<gene>
    <name evidence="5" type="primary">ASH2</name>
</gene>
<dbReference type="InterPro" id="IPR036638">
    <property type="entry name" value="HLH_DNA-bd_sf"/>
</dbReference>
<dbReference type="EMBL" id="AY823635">
    <property type="protein sequence ID" value="AAX24143.1"/>
    <property type="molecule type" value="Genomic_DNA"/>
</dbReference>
<dbReference type="GO" id="GO:0007423">
    <property type="term" value="P:sensory organ development"/>
    <property type="evidence" value="ECO:0007669"/>
    <property type="project" value="TreeGrafter"/>
</dbReference>
<feature type="compositionally biased region" description="Polar residues" evidence="3">
    <location>
        <begin position="279"/>
        <end position="297"/>
    </location>
</feature>
<dbReference type="InterPro" id="IPR015660">
    <property type="entry name" value="MASH1/Ascl1a-like"/>
</dbReference>
<evidence type="ECO:0000313" key="5">
    <source>
        <dbReference type="EMBL" id="AAX24143.1"/>
    </source>
</evidence>
<accession>Q4QTM1</accession>
<protein>
    <submittedName>
        <fullName evidence="5">Achaete-scute-like 2</fullName>
    </submittedName>
</protein>
<feature type="compositionally biased region" description="Polar residues" evidence="3">
    <location>
        <begin position="344"/>
        <end position="355"/>
    </location>
</feature>
<dbReference type="AlphaFoldDB" id="Q4QTM1"/>
<dbReference type="GO" id="GO:0046983">
    <property type="term" value="F:protein dimerization activity"/>
    <property type="evidence" value="ECO:0007669"/>
    <property type="project" value="InterPro"/>
</dbReference>
<keyword evidence="2" id="KW-0524">Neurogenesis</keyword>
<evidence type="ECO:0000259" key="4">
    <source>
        <dbReference type="PROSITE" id="PS50888"/>
    </source>
</evidence>
<dbReference type="SUPFAM" id="SSF47459">
    <property type="entry name" value="HLH, helix-loop-helix DNA-binding domain"/>
    <property type="match status" value="1"/>
</dbReference>
<feature type="region of interest" description="Disordered" evidence="3">
    <location>
        <begin position="24"/>
        <end position="100"/>
    </location>
</feature>
<feature type="compositionally biased region" description="Low complexity" evidence="3">
    <location>
        <begin position="170"/>
        <end position="181"/>
    </location>
</feature>
<feature type="region of interest" description="Disordered" evidence="3">
    <location>
        <begin position="344"/>
        <end position="363"/>
    </location>
</feature>
<dbReference type="PANTHER" id="PTHR13935">
    <property type="entry name" value="ACHAETE-SCUTE TRANSCRIPTION FACTOR-RELATED"/>
    <property type="match status" value="1"/>
</dbReference>
<feature type="domain" description="BHLH" evidence="4">
    <location>
        <begin position="88"/>
        <end position="158"/>
    </location>
</feature>
<organism evidence="5">
    <name type="scientific">Triops longicaudatus</name>
    <dbReference type="NCBI Taxonomy" id="58777"/>
    <lineage>
        <taxon>Eukaryota</taxon>
        <taxon>Metazoa</taxon>
        <taxon>Ecdysozoa</taxon>
        <taxon>Arthropoda</taxon>
        <taxon>Crustacea</taxon>
        <taxon>Branchiopoda</taxon>
        <taxon>Notostraca</taxon>
        <taxon>Triopsidae</taxon>
        <taxon>Triops</taxon>
    </lineage>
</organism>
<keyword evidence="1" id="KW-0217">Developmental protein</keyword>
<name>Q4QTM1_9CRUS</name>
<dbReference type="GO" id="GO:0030182">
    <property type="term" value="P:neuron differentiation"/>
    <property type="evidence" value="ECO:0007669"/>
    <property type="project" value="TreeGrafter"/>
</dbReference>
<dbReference type="GO" id="GO:0000981">
    <property type="term" value="F:DNA-binding transcription factor activity, RNA polymerase II-specific"/>
    <property type="evidence" value="ECO:0007669"/>
    <property type="project" value="TreeGrafter"/>
</dbReference>
<dbReference type="InterPro" id="IPR011598">
    <property type="entry name" value="bHLH_dom"/>
</dbReference>
<dbReference type="PROSITE" id="PS50888">
    <property type="entry name" value="BHLH"/>
    <property type="match status" value="1"/>
</dbReference>
<dbReference type="Pfam" id="PF00010">
    <property type="entry name" value="HLH"/>
    <property type="match status" value="1"/>
</dbReference>
<evidence type="ECO:0000256" key="1">
    <source>
        <dbReference type="ARBA" id="ARBA00022473"/>
    </source>
</evidence>
<proteinExistence type="predicted"/>
<feature type="compositionally biased region" description="Polar residues" evidence="3">
    <location>
        <begin position="36"/>
        <end position="61"/>
    </location>
</feature>
<dbReference type="GO" id="GO:0045944">
    <property type="term" value="P:positive regulation of transcription by RNA polymerase II"/>
    <property type="evidence" value="ECO:0007669"/>
    <property type="project" value="TreeGrafter"/>
</dbReference>
<dbReference type="Gene3D" id="4.10.280.10">
    <property type="entry name" value="Helix-loop-helix DNA-binding domain"/>
    <property type="match status" value="1"/>
</dbReference>
<dbReference type="CDD" id="cd19744">
    <property type="entry name" value="bHLH_TS_dAS-C_like"/>
    <property type="match status" value="1"/>
</dbReference>
<sequence length="363" mass="39483">MQAKALLQRNPVLPDSTISSSNVLLSSLSKGPEPSLLSNGRNTKRASGTKSRGKNMTTSNPVPELDLMGCTTGRKGSRSGIGGHPPPASVARRNERERNRVKQVNSGFAILRQHIPLQVLLSMASESGTSSPTSHGGKKNKISKVDTLRCAVEYIRSLEQILADTDPENTEPSSTPSNSSPGIKSEWMSQCGSPSALKGGLFHSSEGLNAQHLYHGESSAEELIDTSSEFNEDNFGCDDENISPRSLAHRIKVENNNDDPALYHHAFTFEDVNFDQHMHGSTSIEQQQPEYALQSPSAHPMTPPEGKPHVLNFSPPSQHLFAPGQTLPSLTRAFPGKALNFMVQPQQKNSLLPQTQKKKKKNP</sequence>
<dbReference type="GO" id="GO:0000977">
    <property type="term" value="F:RNA polymerase II transcription regulatory region sequence-specific DNA binding"/>
    <property type="evidence" value="ECO:0007669"/>
    <property type="project" value="TreeGrafter"/>
</dbReference>
<reference evidence="5" key="1">
    <citation type="journal article" date="2005" name="Gene Expr. Patterns">
        <title>The identification and expression of achaete-scute genes in the branchiopod crustacean Triops longicaudatus.</title>
        <authorList>
            <person name="Wheeler S.R."/>
            <person name="Skeath J.B."/>
        </authorList>
    </citation>
    <scope>NUCLEOTIDE SEQUENCE</scope>
</reference>
<dbReference type="GO" id="GO:0050767">
    <property type="term" value="P:regulation of neurogenesis"/>
    <property type="evidence" value="ECO:0007669"/>
    <property type="project" value="TreeGrafter"/>
</dbReference>
<dbReference type="PANTHER" id="PTHR13935:SF153">
    <property type="entry name" value="ACHAETE-SCUTE FAMILY BHLH TRANSCRIPTION FACTOR 1"/>
    <property type="match status" value="1"/>
</dbReference>
<evidence type="ECO:0000256" key="2">
    <source>
        <dbReference type="ARBA" id="ARBA00022902"/>
    </source>
</evidence>
<feature type="region of interest" description="Disordered" evidence="3">
    <location>
        <begin position="161"/>
        <end position="192"/>
    </location>
</feature>
<dbReference type="SMART" id="SM00353">
    <property type="entry name" value="HLH"/>
    <property type="match status" value="1"/>
</dbReference>
<feature type="region of interest" description="Disordered" evidence="3">
    <location>
        <begin position="278"/>
        <end position="328"/>
    </location>
</feature>